<dbReference type="Proteomes" id="UP000679307">
    <property type="component" value="Chromosome"/>
</dbReference>
<organism evidence="2 3">
    <name type="scientific">Nocardioides aquaticus</name>
    <dbReference type="NCBI Taxonomy" id="160826"/>
    <lineage>
        <taxon>Bacteria</taxon>
        <taxon>Bacillati</taxon>
        <taxon>Actinomycetota</taxon>
        <taxon>Actinomycetes</taxon>
        <taxon>Propionibacteriales</taxon>
        <taxon>Nocardioidaceae</taxon>
        <taxon>Nocardioides</taxon>
    </lineage>
</organism>
<proteinExistence type="predicted"/>
<accession>A0ABX8EQE9</accession>
<protein>
    <recommendedName>
        <fullName evidence="1">Endonuclease/exonuclease/phosphatase domain-containing protein</fullName>
    </recommendedName>
</protein>
<sequence>MPPTAPASTPRTSRLRHVAVHAAFLTLLPALAVAVGPGSTAAAAPASTARTSAVAAAAPAAAAAAPRIRFKTASFNILGSHHTTGPGGFADGKKRARLAVKFLKNEGTSVLGMSEAEREQMRIVTRRGGFTSFPSWRKSTDTQTAQSVVWKPQVWAKVRSGRFVIPFNYGNSREQPMVLLRHKASGKKVWVVSVHLQSGSSKAAVREREIGMQRTIRQVKRLTATGNPVLLSGDMNDRKRIFCQVRAKTALLSASGGSWRRGSCRPPGGARIDWIFGGKRLSFSSFRYANSRRINAITDHTVPVATVTW</sequence>
<dbReference type="EMBL" id="CP075371">
    <property type="protein sequence ID" value="QVT81608.1"/>
    <property type="molecule type" value="Genomic_DNA"/>
</dbReference>
<reference evidence="2 3" key="1">
    <citation type="submission" date="2021-05" db="EMBL/GenBank/DDBJ databases">
        <title>Complete genome of Nocardioides aquaticus KCTC 9944T isolated from meromictic and hypersaline Ekho Lake, Antarctica.</title>
        <authorList>
            <person name="Hwang K."/>
            <person name="Kim K.M."/>
            <person name="Choe H."/>
        </authorList>
    </citation>
    <scope>NUCLEOTIDE SEQUENCE [LARGE SCALE GENOMIC DNA]</scope>
    <source>
        <strain evidence="2 3">KCTC 9944</strain>
    </source>
</reference>
<gene>
    <name evidence="2" type="ORF">ENKNEFLB_04019</name>
</gene>
<dbReference type="Pfam" id="PF03372">
    <property type="entry name" value="Exo_endo_phos"/>
    <property type="match status" value="1"/>
</dbReference>
<dbReference type="RefSeq" id="WP_214056960.1">
    <property type="nucleotide sequence ID" value="NZ_BAAAHS010000166.1"/>
</dbReference>
<dbReference type="SUPFAM" id="SSF56219">
    <property type="entry name" value="DNase I-like"/>
    <property type="match status" value="1"/>
</dbReference>
<keyword evidence="3" id="KW-1185">Reference proteome</keyword>
<dbReference type="InterPro" id="IPR005135">
    <property type="entry name" value="Endo/exonuclease/phosphatase"/>
</dbReference>
<name>A0ABX8EQE9_9ACTN</name>
<dbReference type="InterPro" id="IPR036691">
    <property type="entry name" value="Endo/exonu/phosph_ase_sf"/>
</dbReference>
<evidence type="ECO:0000259" key="1">
    <source>
        <dbReference type="Pfam" id="PF03372"/>
    </source>
</evidence>
<evidence type="ECO:0000313" key="2">
    <source>
        <dbReference type="EMBL" id="QVT81608.1"/>
    </source>
</evidence>
<evidence type="ECO:0000313" key="3">
    <source>
        <dbReference type="Proteomes" id="UP000679307"/>
    </source>
</evidence>
<feature type="domain" description="Endonuclease/exonuclease/phosphatase" evidence="1">
    <location>
        <begin position="73"/>
        <end position="282"/>
    </location>
</feature>
<dbReference type="Gene3D" id="3.60.10.10">
    <property type="entry name" value="Endonuclease/exonuclease/phosphatase"/>
    <property type="match status" value="1"/>
</dbReference>